<dbReference type="CDD" id="cd03143">
    <property type="entry name" value="A4_beta-galactosidase_middle_domain"/>
    <property type="match status" value="1"/>
</dbReference>
<keyword evidence="4 6" id="KW-0378">Hydrolase</keyword>
<dbReference type="InterPro" id="IPR029062">
    <property type="entry name" value="Class_I_gatase-like"/>
</dbReference>
<evidence type="ECO:0000256" key="4">
    <source>
        <dbReference type="ARBA" id="ARBA00022801"/>
    </source>
</evidence>
<dbReference type="GO" id="GO:0004565">
    <property type="term" value="F:beta-galactosidase activity"/>
    <property type="evidence" value="ECO:0007669"/>
    <property type="project" value="UniProtKB-EC"/>
</dbReference>
<evidence type="ECO:0000256" key="9">
    <source>
        <dbReference type="PIRSR" id="PIRSR001084-3"/>
    </source>
</evidence>
<evidence type="ECO:0000256" key="8">
    <source>
        <dbReference type="PIRSR" id="PIRSR001084-2"/>
    </source>
</evidence>
<comment type="catalytic activity">
    <reaction evidence="1 6">
        <text>Hydrolysis of terminal non-reducing beta-D-galactose residues in beta-D-galactosides.</text>
        <dbReference type="EC" id="3.2.1.23"/>
    </reaction>
</comment>
<feature type="binding site" evidence="8">
    <location>
        <position position="121"/>
    </location>
    <ligand>
        <name>substrate</name>
    </ligand>
</feature>
<keyword evidence="9" id="KW-0479">Metal-binding</keyword>
<keyword evidence="13" id="KW-1185">Reference proteome</keyword>
<evidence type="ECO:0000256" key="6">
    <source>
        <dbReference type="PIRNR" id="PIRNR001084"/>
    </source>
</evidence>
<evidence type="ECO:0000313" key="12">
    <source>
        <dbReference type="EMBL" id="TVZ06661.1"/>
    </source>
</evidence>
<dbReference type="RefSeq" id="WP_145851414.1">
    <property type="nucleotide sequence ID" value="NZ_RPFW01000001.1"/>
</dbReference>
<dbReference type="Gene3D" id="3.20.20.80">
    <property type="entry name" value="Glycosidases"/>
    <property type="match status" value="1"/>
</dbReference>
<dbReference type="InterPro" id="IPR013738">
    <property type="entry name" value="Beta_galactosidase_Trimer"/>
</dbReference>
<dbReference type="InterPro" id="IPR013780">
    <property type="entry name" value="Glyco_hydro_b"/>
</dbReference>
<proteinExistence type="inferred from homology"/>
<feature type="binding site" evidence="9">
    <location>
        <position position="168"/>
    </location>
    <ligand>
        <name>Zn(2+)</name>
        <dbReference type="ChEBI" id="CHEBI:29105"/>
    </ligand>
</feature>
<evidence type="ECO:0000256" key="7">
    <source>
        <dbReference type="PIRSR" id="PIRSR001084-1"/>
    </source>
</evidence>
<reference evidence="12 13" key="1">
    <citation type="submission" date="2018-11" db="EMBL/GenBank/DDBJ databases">
        <title>Trebonia kvetii gen.nov., sp.nov., a novel acidophilic actinobacterium, and proposal of the new actinobacterial family Treboniaceae fam. nov.</title>
        <authorList>
            <person name="Rapoport D."/>
            <person name="Sagova-Mareckova M."/>
            <person name="Sedlacek I."/>
            <person name="Provaznik J."/>
            <person name="Kralova S."/>
            <person name="Pavlinic D."/>
            <person name="Benes V."/>
            <person name="Kopecky J."/>
        </authorList>
    </citation>
    <scope>NUCLEOTIDE SEQUENCE [LARGE SCALE GENOMIC DNA]</scope>
    <source>
        <strain evidence="12 13">15Tr583</strain>
    </source>
</reference>
<dbReference type="InterPro" id="IPR003476">
    <property type="entry name" value="Glyco_hydro_42"/>
</dbReference>
<gene>
    <name evidence="12" type="ORF">EAS64_04570</name>
</gene>
<dbReference type="Gene3D" id="2.60.40.1180">
    <property type="entry name" value="Golgi alpha-mannosidase II"/>
    <property type="match status" value="1"/>
</dbReference>
<feature type="active site" description="Proton donor" evidence="7">
    <location>
        <position position="160"/>
    </location>
</feature>
<dbReference type="SUPFAM" id="SSF52317">
    <property type="entry name" value="Class I glutamine amidotransferase-like"/>
    <property type="match status" value="1"/>
</dbReference>
<dbReference type="Proteomes" id="UP000460272">
    <property type="component" value="Unassembled WGS sequence"/>
</dbReference>
<dbReference type="PANTHER" id="PTHR36447">
    <property type="entry name" value="BETA-GALACTOSIDASE GANA"/>
    <property type="match status" value="1"/>
</dbReference>
<feature type="domain" description="Beta-galactosidase trimerisation" evidence="11">
    <location>
        <begin position="404"/>
        <end position="611"/>
    </location>
</feature>
<evidence type="ECO:0000256" key="1">
    <source>
        <dbReference type="ARBA" id="ARBA00001412"/>
    </source>
</evidence>
<sequence length="686" mass="74131">MSAPRTGSGRQILPQLGGIGYGGDYNPEQWPEATWAEDVRLMAEAGVNLVTVGVFSWTRLQPAPGELTAGWLDRVLDMLADAGIWVDLATATASPPAWLVAAHPEILPVTADGTRLAFGSRQHYCPSSPAYRDAAADLARRLAERYADHPAVAMWHIGNEYGCHVSACYCETSALAFRHWLRARYGELDQLNDAWGGAVWSQDYTSWDQIQPPRAAPTFRNPAQQLDFAHFSSDELLACYTAEREVLATHSPGKPVTTNFMGLFRPVDQFRWSAGMDVVSVDNYPDPADAEAHVASAMACDLTRSAGGGRPWLLMEQAPSAVNWRALNAPKAPGQHRALSLQAVARGADAVLSFQWRAAAAGAERFHSGMVPHAGTDSRVWREVVGLGADLRRLAPVAGHPVRAQAALLFDWENWWALELDSHPSSSLRLTELLGEVYRPLLQAGVNADFVHPESDLSGYRLVLVPALYLVTDAGAENVRRFVADGGTALITFFSGIVDPHDRVRLGGYPAPWRELLGLRIEELAPLPDGATVRLEGSGTAAAAAAGRLWQDVIELRGASPLLFFRGGHLGGRAAVTRHQFGQGSAFYVGTLPDRATLSRLIGQACQDAGVTLWTDLPDGVEAVRRGDYLFLISHLDRPVELDLGARRLDLLTGAKVGPLAVLAQRDVLVLAWDDPGSGAVGRSDG</sequence>
<evidence type="ECO:0000259" key="10">
    <source>
        <dbReference type="Pfam" id="PF02449"/>
    </source>
</evidence>
<dbReference type="GO" id="GO:0005975">
    <property type="term" value="P:carbohydrate metabolic process"/>
    <property type="evidence" value="ECO:0007669"/>
    <property type="project" value="InterPro"/>
</dbReference>
<dbReference type="EMBL" id="RPFW01000001">
    <property type="protein sequence ID" value="TVZ06661.1"/>
    <property type="molecule type" value="Genomic_DNA"/>
</dbReference>
<evidence type="ECO:0000259" key="11">
    <source>
        <dbReference type="Pfam" id="PF08532"/>
    </source>
</evidence>
<evidence type="ECO:0000313" key="13">
    <source>
        <dbReference type="Proteomes" id="UP000460272"/>
    </source>
</evidence>
<feature type="binding site" evidence="8">
    <location>
        <position position="324"/>
    </location>
    <ligand>
        <name>substrate</name>
    </ligand>
</feature>
<name>A0A6P2C9Q9_9ACTN</name>
<dbReference type="InterPro" id="IPR017853">
    <property type="entry name" value="GH"/>
</dbReference>
<feature type="domain" description="Glycoside hydrolase family 42 N-terminal" evidence="10">
    <location>
        <begin position="24"/>
        <end position="393"/>
    </location>
</feature>
<accession>A0A6P2C9Q9</accession>
<dbReference type="Gene3D" id="3.40.50.880">
    <property type="match status" value="1"/>
</dbReference>
<dbReference type="GO" id="GO:0009341">
    <property type="term" value="C:beta-galactosidase complex"/>
    <property type="evidence" value="ECO:0007669"/>
    <property type="project" value="InterPro"/>
</dbReference>
<feature type="binding site" evidence="8">
    <location>
        <position position="159"/>
    </location>
    <ligand>
        <name>substrate</name>
    </ligand>
</feature>
<feature type="binding site" evidence="9">
    <location>
        <position position="125"/>
    </location>
    <ligand>
        <name>Zn(2+)</name>
        <dbReference type="ChEBI" id="CHEBI:29105"/>
    </ligand>
</feature>
<dbReference type="SUPFAM" id="SSF51445">
    <property type="entry name" value="(Trans)glycosidases"/>
    <property type="match status" value="1"/>
</dbReference>
<evidence type="ECO:0000256" key="2">
    <source>
        <dbReference type="ARBA" id="ARBA00005940"/>
    </source>
</evidence>
<keyword evidence="5 6" id="KW-0326">Glycosidase</keyword>
<protein>
    <recommendedName>
        <fullName evidence="3 6">Beta-galactosidase</fullName>
        <shortName evidence="6">Beta-gal</shortName>
        <ecNumber evidence="3 6">3.2.1.23</ecNumber>
    </recommendedName>
</protein>
<evidence type="ECO:0000256" key="5">
    <source>
        <dbReference type="ARBA" id="ARBA00023295"/>
    </source>
</evidence>
<dbReference type="OrthoDB" id="9800974at2"/>
<dbReference type="GO" id="GO:0046872">
    <property type="term" value="F:metal ion binding"/>
    <property type="evidence" value="ECO:0007669"/>
    <property type="project" value="UniProtKB-KW"/>
</dbReference>
<dbReference type="Pfam" id="PF02449">
    <property type="entry name" value="Glyco_hydro_42"/>
    <property type="match status" value="1"/>
</dbReference>
<dbReference type="PIRSF" id="PIRSF001084">
    <property type="entry name" value="B-galactosidase"/>
    <property type="match status" value="1"/>
</dbReference>
<dbReference type="AlphaFoldDB" id="A0A6P2C9Q9"/>
<comment type="similarity">
    <text evidence="2 6">Belongs to the glycosyl hydrolase 42 family.</text>
</comment>
<feature type="binding site" evidence="9">
    <location>
        <position position="170"/>
    </location>
    <ligand>
        <name>Zn(2+)</name>
        <dbReference type="ChEBI" id="CHEBI:29105"/>
    </ligand>
</feature>
<organism evidence="12 13">
    <name type="scientific">Trebonia kvetii</name>
    <dbReference type="NCBI Taxonomy" id="2480626"/>
    <lineage>
        <taxon>Bacteria</taxon>
        <taxon>Bacillati</taxon>
        <taxon>Actinomycetota</taxon>
        <taxon>Actinomycetes</taxon>
        <taxon>Streptosporangiales</taxon>
        <taxon>Treboniaceae</taxon>
        <taxon>Trebonia</taxon>
    </lineage>
</organism>
<comment type="caution">
    <text evidence="12">The sequence shown here is derived from an EMBL/GenBank/DDBJ whole genome shotgun (WGS) entry which is preliminary data.</text>
</comment>
<dbReference type="InterPro" id="IPR013529">
    <property type="entry name" value="Glyco_hydro_42_N"/>
</dbReference>
<dbReference type="EC" id="3.2.1.23" evidence="3 6"/>
<dbReference type="Pfam" id="PF08532">
    <property type="entry name" value="Glyco_hydro_42M"/>
    <property type="match status" value="1"/>
</dbReference>
<evidence type="ECO:0000256" key="3">
    <source>
        <dbReference type="ARBA" id="ARBA00012756"/>
    </source>
</evidence>
<feature type="active site" description="Nucleophile" evidence="7">
    <location>
        <position position="316"/>
    </location>
</feature>
<dbReference type="PANTHER" id="PTHR36447:SF1">
    <property type="entry name" value="BETA-GALACTOSIDASE GANA"/>
    <property type="match status" value="1"/>
</dbReference>
<keyword evidence="9" id="KW-0862">Zinc</keyword>